<sequence length="1170" mass="134693">MRKSIEFIYLNRLENILFKILLITSFIIYHVNSLKVLVQNEDELIESLNTISTDSLIIDIGNTEIELSEDLIINNNKKSITINGLSRELSILNFKNITNGFFFEKTVKEVNFFNLTINGYLKFKHNQVIFENADINGSLDLLSEGEEVPNNESFKMNNVNFNAISNDDLYQNNDLYCIRLNGNVIISNSKFTGNSFCKRNIIFYTGQNINSLTITHSYFDGDYSTAIIKIEYSKKAAISFSTFTRGASIYKEGGGAIRVRESYISINDCSFNDNYSFENGGSIDIYDTYKTNIYNINVYNSTSKGAGGFLYIYSSSYYESKVNMYNIRQRGVGNNGKVYSTIGGLVTSVEGYSSLYMENFYGEDLVSNTGIGLFTLDQSASIELKNVEIHRVSSSRLGGLLLHTYNELKGSRFKMTNATLTDFYQYHERLSSTFIWITKYVNVSLNNCYLYGFTGRNSVLIYHSSPSYIEINNFVLDGYYNTIPNYLIYGQSYSETEKVSLTLNNVNLTTIYNSKAILKYDTGDINIFSSSFKDIYNCDEDDICDSSIVILENSVTMNIENSNFENIYTKRGFRTNLYAKVTIENSNIVNNEFNKGFIEIDSDDYLYGIFTIKKSNFKYNRGYNGVILNIIKLDLNSEIVYYDCVFDGNIAKKYGGVVYSNSLYSDANIFFNNCIFNENKAYLGNISYSLEKKHEPYFTNVDDLRKVKGSFVTNPTKIKLLNSVSTYSIISGEKLQDNIDCKLYDDYDNVCEIKSDLSTLKIDEFIFYDVEINDTYNAVIYDHSLSYCRDNVCSFPPIKIIGNPGNYKLKLKLNSYGPFYEFENNSIEINLKIEECDVANGYIFQNVHSEINLKSCYKPKCDLSCNQGTCVNINVCDCTATKLYGLQCNEHYKLRRSKLLTVFFLLLSFILTISIIVILFLTLTYKDNMIFKLANIRLLVIIIVGLIFNSSYIISLTFEKSSKFHCIVLYLYKNMGFSLVFGSIIAKAYSLYTIFIGRKLRAVRRKRIYSIVLVISIFHLFIITFWIINDEVDLVLAYTNDLKQYKKCLYPISRRISILFNMMILCIGCILSYLTRHVKNNYKEKITVPIYTYVVLMILMGITDLDYDFPIIVQDLLNVLGTFINTSVILYYIYIVKLYSIYIKKKMRKRRSAVEKIKHMKRPPVFVMDY</sequence>
<comment type="caution">
    <text evidence="8">The sequence shown here is derived from an EMBL/GenBank/DDBJ whole genome shotgun (WGS) entry which is preliminary data.</text>
</comment>
<name>A0A1Y2B730_9FUNG</name>
<proteinExistence type="predicted"/>
<dbReference type="AlphaFoldDB" id="A0A1Y2B730"/>
<feature type="transmembrane region" description="Helical" evidence="6">
    <location>
        <begin position="1086"/>
        <end position="1103"/>
    </location>
</feature>
<feature type="transmembrane region" description="Helical" evidence="6">
    <location>
        <begin position="1056"/>
        <end position="1074"/>
    </location>
</feature>
<keyword evidence="9" id="KW-1185">Reference proteome</keyword>
<comment type="subcellular location">
    <subcellularLocation>
        <location evidence="1">Membrane</location>
        <topology evidence="1">Multi-pass membrane protein</topology>
    </subcellularLocation>
</comment>
<dbReference type="PANTHER" id="PTHR24060">
    <property type="entry name" value="METABOTROPIC GLUTAMATE RECEPTOR"/>
    <property type="match status" value="1"/>
</dbReference>
<dbReference type="Pfam" id="PF00003">
    <property type="entry name" value="7tm_3"/>
    <property type="match status" value="1"/>
</dbReference>
<evidence type="ECO:0000313" key="8">
    <source>
        <dbReference type="EMBL" id="ORY30277.1"/>
    </source>
</evidence>
<dbReference type="OrthoDB" id="5597995at2759"/>
<evidence type="ECO:0000256" key="6">
    <source>
        <dbReference type="SAM" id="Phobius"/>
    </source>
</evidence>
<evidence type="ECO:0000256" key="4">
    <source>
        <dbReference type="ARBA" id="ARBA00023136"/>
    </source>
</evidence>
<evidence type="ECO:0000256" key="2">
    <source>
        <dbReference type="ARBA" id="ARBA00022692"/>
    </source>
</evidence>
<accession>A0A1Y2B730</accession>
<dbReference type="STRING" id="1754190.A0A1Y2B730"/>
<keyword evidence="5" id="KW-0325">Glycoprotein</keyword>
<evidence type="ECO:0000259" key="7">
    <source>
        <dbReference type="PROSITE" id="PS50259"/>
    </source>
</evidence>
<feature type="transmembrane region" description="Helical" evidence="6">
    <location>
        <begin position="1008"/>
        <end position="1028"/>
    </location>
</feature>
<gene>
    <name evidence="8" type="ORF">LY90DRAFT_673842</name>
</gene>
<evidence type="ECO:0000256" key="3">
    <source>
        <dbReference type="ARBA" id="ARBA00022989"/>
    </source>
</evidence>
<dbReference type="Proteomes" id="UP000193920">
    <property type="component" value="Unassembled WGS sequence"/>
</dbReference>
<feature type="transmembrane region" description="Helical" evidence="6">
    <location>
        <begin position="936"/>
        <end position="955"/>
    </location>
</feature>
<organism evidence="8 9">
    <name type="scientific">Neocallimastix californiae</name>
    <dbReference type="NCBI Taxonomy" id="1754190"/>
    <lineage>
        <taxon>Eukaryota</taxon>
        <taxon>Fungi</taxon>
        <taxon>Fungi incertae sedis</taxon>
        <taxon>Chytridiomycota</taxon>
        <taxon>Chytridiomycota incertae sedis</taxon>
        <taxon>Neocallimastigomycetes</taxon>
        <taxon>Neocallimastigales</taxon>
        <taxon>Neocallimastigaceae</taxon>
        <taxon>Neocallimastix</taxon>
    </lineage>
</organism>
<feature type="domain" description="G-protein coupled receptors family 3 profile" evidence="7">
    <location>
        <begin position="900"/>
        <end position="1144"/>
    </location>
</feature>
<feature type="transmembrane region" description="Helical" evidence="6">
    <location>
        <begin position="899"/>
        <end position="924"/>
    </location>
</feature>
<feature type="transmembrane region" description="Helical" evidence="6">
    <location>
        <begin position="1123"/>
        <end position="1142"/>
    </location>
</feature>
<dbReference type="PROSITE" id="PS50259">
    <property type="entry name" value="G_PROTEIN_RECEP_F3_4"/>
    <property type="match status" value="1"/>
</dbReference>
<protein>
    <recommendedName>
        <fullName evidence="7">G-protein coupled receptors family 3 profile domain-containing protein</fullName>
    </recommendedName>
</protein>
<dbReference type="GO" id="GO:0004930">
    <property type="term" value="F:G protein-coupled receptor activity"/>
    <property type="evidence" value="ECO:0007669"/>
    <property type="project" value="InterPro"/>
</dbReference>
<keyword evidence="4 6" id="KW-0472">Membrane</keyword>
<keyword evidence="3 6" id="KW-1133">Transmembrane helix</keyword>
<feature type="transmembrane region" description="Helical" evidence="6">
    <location>
        <begin position="975"/>
        <end position="996"/>
    </location>
</feature>
<dbReference type="InterPro" id="IPR050726">
    <property type="entry name" value="mGluR"/>
</dbReference>
<keyword evidence="2 6" id="KW-0812">Transmembrane</keyword>
<evidence type="ECO:0000256" key="5">
    <source>
        <dbReference type="ARBA" id="ARBA00023180"/>
    </source>
</evidence>
<dbReference type="InterPro" id="IPR017978">
    <property type="entry name" value="GPCR_3_C"/>
</dbReference>
<evidence type="ECO:0000256" key="1">
    <source>
        <dbReference type="ARBA" id="ARBA00004141"/>
    </source>
</evidence>
<dbReference type="GO" id="GO:0016020">
    <property type="term" value="C:membrane"/>
    <property type="evidence" value="ECO:0007669"/>
    <property type="project" value="UniProtKB-SubCell"/>
</dbReference>
<reference evidence="8 9" key="1">
    <citation type="submission" date="2016-08" db="EMBL/GenBank/DDBJ databases">
        <title>A Parts List for Fungal Cellulosomes Revealed by Comparative Genomics.</title>
        <authorList>
            <consortium name="DOE Joint Genome Institute"/>
            <person name="Haitjema C.H."/>
            <person name="Gilmore S.P."/>
            <person name="Henske J.K."/>
            <person name="Solomon K.V."/>
            <person name="De Groot R."/>
            <person name="Kuo A."/>
            <person name="Mondo S.J."/>
            <person name="Salamov A.A."/>
            <person name="Labutti K."/>
            <person name="Zhao Z."/>
            <person name="Chiniquy J."/>
            <person name="Barry K."/>
            <person name="Brewer H.M."/>
            <person name="Purvine S.O."/>
            <person name="Wright A.T."/>
            <person name="Boxma B."/>
            <person name="Van Alen T."/>
            <person name="Hackstein J.H."/>
            <person name="Baker S.E."/>
            <person name="Grigoriev I.V."/>
            <person name="O'Malley M.A."/>
        </authorList>
    </citation>
    <scope>NUCLEOTIDE SEQUENCE [LARGE SCALE GENOMIC DNA]</scope>
    <source>
        <strain evidence="8 9">G1</strain>
    </source>
</reference>
<evidence type="ECO:0000313" key="9">
    <source>
        <dbReference type="Proteomes" id="UP000193920"/>
    </source>
</evidence>
<dbReference type="EMBL" id="MCOG01000175">
    <property type="protein sequence ID" value="ORY30277.1"/>
    <property type="molecule type" value="Genomic_DNA"/>
</dbReference>